<dbReference type="GO" id="GO:0050863">
    <property type="term" value="P:regulation of T cell activation"/>
    <property type="evidence" value="ECO:0007669"/>
    <property type="project" value="UniProtKB-ARBA"/>
</dbReference>
<organism evidence="8 9">
    <name type="scientific">Silurus asotus</name>
    <name type="common">Amur catfish</name>
    <name type="synonym">Parasilurus asotus</name>
    <dbReference type="NCBI Taxonomy" id="30991"/>
    <lineage>
        <taxon>Eukaryota</taxon>
        <taxon>Metazoa</taxon>
        <taxon>Chordata</taxon>
        <taxon>Craniata</taxon>
        <taxon>Vertebrata</taxon>
        <taxon>Euteleostomi</taxon>
        <taxon>Actinopterygii</taxon>
        <taxon>Neopterygii</taxon>
        <taxon>Teleostei</taxon>
        <taxon>Ostariophysi</taxon>
        <taxon>Siluriformes</taxon>
        <taxon>Siluridae</taxon>
        <taxon>Silurus</taxon>
    </lineage>
</organism>
<reference evidence="8" key="1">
    <citation type="submission" date="2018-07" db="EMBL/GenBank/DDBJ databases">
        <title>Comparative genomics of catfishes provides insights into carnivory and benthic adaptation.</title>
        <authorList>
            <person name="Zhang Y."/>
            <person name="Wang D."/>
            <person name="Peng Z."/>
            <person name="Zheng S."/>
            <person name="Shao F."/>
            <person name="Tao W."/>
        </authorList>
    </citation>
    <scope>NUCLEOTIDE SEQUENCE</scope>
    <source>
        <strain evidence="8">Chongqing</strain>
    </source>
</reference>
<keyword evidence="2" id="KW-0732">Signal</keyword>
<dbReference type="PANTHER" id="PTHR24100">
    <property type="entry name" value="BUTYROPHILIN"/>
    <property type="match status" value="1"/>
</dbReference>
<keyword evidence="3" id="KW-0472">Membrane</keyword>
<comment type="caution">
    <text evidence="8">The sequence shown here is derived from an EMBL/GenBank/DDBJ whole genome shotgun (WGS) entry which is preliminary data.</text>
</comment>
<feature type="non-terminal residue" evidence="8">
    <location>
        <position position="1"/>
    </location>
</feature>
<dbReference type="GO" id="GO:0009897">
    <property type="term" value="C:external side of plasma membrane"/>
    <property type="evidence" value="ECO:0007669"/>
    <property type="project" value="TreeGrafter"/>
</dbReference>
<dbReference type="InterPro" id="IPR003599">
    <property type="entry name" value="Ig_sub"/>
</dbReference>
<dbReference type="EMBL" id="MU551631">
    <property type="protein sequence ID" value="KAI5621591.1"/>
    <property type="molecule type" value="Genomic_DNA"/>
</dbReference>
<keyword evidence="4" id="KW-1015">Disulfide bond</keyword>
<evidence type="ECO:0000259" key="7">
    <source>
        <dbReference type="PROSITE" id="PS50835"/>
    </source>
</evidence>
<dbReference type="GO" id="GO:0050852">
    <property type="term" value="P:T cell receptor signaling pathway"/>
    <property type="evidence" value="ECO:0007669"/>
    <property type="project" value="TreeGrafter"/>
</dbReference>
<evidence type="ECO:0000256" key="3">
    <source>
        <dbReference type="ARBA" id="ARBA00023136"/>
    </source>
</evidence>
<comment type="subcellular location">
    <subcellularLocation>
        <location evidence="1">Membrane</location>
    </subcellularLocation>
</comment>
<dbReference type="InterPro" id="IPR013106">
    <property type="entry name" value="Ig_V-set"/>
</dbReference>
<keyword evidence="5" id="KW-0325">Glycoprotein</keyword>
<proteinExistence type="predicted"/>
<feature type="domain" description="Ig-like" evidence="7">
    <location>
        <begin position="1"/>
        <end position="94"/>
    </location>
</feature>
<dbReference type="SMART" id="SM00406">
    <property type="entry name" value="IGv"/>
    <property type="match status" value="2"/>
</dbReference>
<dbReference type="Proteomes" id="UP001205998">
    <property type="component" value="Unassembled WGS sequence"/>
</dbReference>
<dbReference type="AlphaFoldDB" id="A0AAD5ASG5"/>
<dbReference type="Pfam" id="PF07686">
    <property type="entry name" value="V-set"/>
    <property type="match status" value="2"/>
</dbReference>
<gene>
    <name evidence="8" type="ORF">C0J50_18860</name>
</gene>
<feature type="domain" description="Ig-like" evidence="7">
    <location>
        <begin position="102"/>
        <end position="208"/>
    </location>
</feature>
<dbReference type="GO" id="GO:0001817">
    <property type="term" value="P:regulation of cytokine production"/>
    <property type="evidence" value="ECO:0007669"/>
    <property type="project" value="TreeGrafter"/>
</dbReference>
<dbReference type="InterPro" id="IPR013783">
    <property type="entry name" value="Ig-like_fold"/>
</dbReference>
<protein>
    <recommendedName>
        <fullName evidence="7">Ig-like domain-containing protein</fullName>
    </recommendedName>
</protein>
<dbReference type="Gene3D" id="2.60.40.10">
    <property type="entry name" value="Immunoglobulins"/>
    <property type="match status" value="2"/>
</dbReference>
<dbReference type="FunFam" id="2.60.40.10:FF:000142">
    <property type="entry name" value="V-set domain-containing T-cell activation inhibitor 1"/>
    <property type="match status" value="2"/>
</dbReference>
<accession>A0AAD5ASG5</accession>
<name>A0AAD5ASG5_SILAS</name>
<keyword evidence="6" id="KW-0393">Immunoglobulin domain</keyword>
<dbReference type="InterPro" id="IPR036179">
    <property type="entry name" value="Ig-like_dom_sf"/>
</dbReference>
<evidence type="ECO:0000256" key="1">
    <source>
        <dbReference type="ARBA" id="ARBA00004370"/>
    </source>
</evidence>
<evidence type="ECO:0000256" key="5">
    <source>
        <dbReference type="ARBA" id="ARBA00023180"/>
    </source>
</evidence>
<evidence type="ECO:0000313" key="8">
    <source>
        <dbReference type="EMBL" id="KAI5621591.1"/>
    </source>
</evidence>
<dbReference type="PANTHER" id="PTHR24100:SF130">
    <property type="entry name" value="BUTYROPHILIN-LIKE PROTEIN 9"/>
    <property type="match status" value="1"/>
</dbReference>
<evidence type="ECO:0000313" key="9">
    <source>
        <dbReference type="Proteomes" id="UP001205998"/>
    </source>
</evidence>
<keyword evidence="9" id="KW-1185">Reference proteome</keyword>
<dbReference type="PROSITE" id="PS50835">
    <property type="entry name" value="IG_LIKE"/>
    <property type="match status" value="2"/>
</dbReference>
<dbReference type="GO" id="GO:1903037">
    <property type="term" value="P:regulation of leukocyte cell-cell adhesion"/>
    <property type="evidence" value="ECO:0007669"/>
    <property type="project" value="UniProtKB-ARBA"/>
</dbReference>
<dbReference type="InterPro" id="IPR050504">
    <property type="entry name" value="IgSF_BTN/MOG"/>
</dbReference>
<evidence type="ECO:0000256" key="6">
    <source>
        <dbReference type="ARBA" id="ARBA00023319"/>
    </source>
</evidence>
<sequence length="220" mass="24538">GDDVTLPCHISPRKSAVAMEIGWFKGTDCICVYQNGQVREGKGYEGKVSLFTHELKEGNVSLMLRNVQQLDDGSYMCKVTDGKDKVESDQNALRVRGFKLVPSFNRFSLSNHFPGDDVTLPCHISPRKSAVAMEIGWFKGTDCICVYQNGQVREGKGYEGKVSLFTHELKEGNVSLMLRNVQQLDDGSYMCKVTDGKDKVESDQNALRVRGSFSRQANIQ</sequence>
<dbReference type="GO" id="GO:0005102">
    <property type="term" value="F:signaling receptor binding"/>
    <property type="evidence" value="ECO:0007669"/>
    <property type="project" value="TreeGrafter"/>
</dbReference>
<dbReference type="InterPro" id="IPR007110">
    <property type="entry name" value="Ig-like_dom"/>
</dbReference>
<dbReference type="SUPFAM" id="SSF48726">
    <property type="entry name" value="Immunoglobulin"/>
    <property type="match status" value="2"/>
</dbReference>
<evidence type="ECO:0000256" key="2">
    <source>
        <dbReference type="ARBA" id="ARBA00022729"/>
    </source>
</evidence>
<evidence type="ECO:0000256" key="4">
    <source>
        <dbReference type="ARBA" id="ARBA00023157"/>
    </source>
</evidence>
<dbReference type="SMART" id="SM00409">
    <property type="entry name" value="IG"/>
    <property type="match status" value="2"/>
</dbReference>